<proteinExistence type="predicted"/>
<name>A0AA39M7Z2_9BILA</name>
<keyword evidence="4" id="KW-1185">Reference proteome</keyword>
<protein>
    <recommendedName>
        <fullName evidence="5">Insulin-like domain-containing protein</fullName>
    </recommendedName>
</protein>
<evidence type="ECO:0000256" key="1">
    <source>
        <dbReference type="ARBA" id="ARBA00022729"/>
    </source>
</evidence>
<evidence type="ECO:0000256" key="2">
    <source>
        <dbReference type="SAM" id="SignalP"/>
    </source>
</evidence>
<gene>
    <name evidence="3" type="ORF">QR680_008372</name>
</gene>
<feature type="chain" id="PRO_5041326583" description="Insulin-like domain-containing protein" evidence="2">
    <location>
        <begin position="25"/>
        <end position="173"/>
    </location>
</feature>
<sequence>MWLANLAWMALLITSAAYLQQADAQKVEQLFFTLLQESSKTSSDLTEPRRLCDEEFFDTLAIVCDHCVLFGRTKGERAQFERVRLDCCLNGCSLRRIHRLFCCVSKKNEMYKRLKLCGAELFQSEVIKSTCPNGFVLDKHDILVDKSSAMSKQFQSCCQTGCSIARINYLFCK</sequence>
<comment type="caution">
    <text evidence="3">The sequence shown here is derived from an EMBL/GenBank/DDBJ whole genome shotgun (WGS) entry which is preliminary data.</text>
</comment>
<evidence type="ECO:0000313" key="3">
    <source>
        <dbReference type="EMBL" id="KAK0423859.1"/>
    </source>
</evidence>
<evidence type="ECO:0000313" key="4">
    <source>
        <dbReference type="Proteomes" id="UP001175271"/>
    </source>
</evidence>
<dbReference type="Proteomes" id="UP001175271">
    <property type="component" value="Unassembled WGS sequence"/>
</dbReference>
<organism evidence="3 4">
    <name type="scientific">Steinernema hermaphroditum</name>
    <dbReference type="NCBI Taxonomy" id="289476"/>
    <lineage>
        <taxon>Eukaryota</taxon>
        <taxon>Metazoa</taxon>
        <taxon>Ecdysozoa</taxon>
        <taxon>Nematoda</taxon>
        <taxon>Chromadorea</taxon>
        <taxon>Rhabditida</taxon>
        <taxon>Tylenchina</taxon>
        <taxon>Panagrolaimomorpha</taxon>
        <taxon>Strongyloidoidea</taxon>
        <taxon>Steinernematidae</taxon>
        <taxon>Steinernema</taxon>
    </lineage>
</organism>
<keyword evidence="1 2" id="KW-0732">Signal</keyword>
<reference evidence="3" key="1">
    <citation type="submission" date="2023-06" db="EMBL/GenBank/DDBJ databases">
        <title>Genomic analysis of the entomopathogenic nematode Steinernema hermaphroditum.</title>
        <authorList>
            <person name="Schwarz E.M."/>
            <person name="Heppert J.K."/>
            <person name="Baniya A."/>
            <person name="Schwartz H.T."/>
            <person name="Tan C.-H."/>
            <person name="Antoshechkin I."/>
            <person name="Sternberg P.W."/>
            <person name="Goodrich-Blair H."/>
            <person name="Dillman A.R."/>
        </authorList>
    </citation>
    <scope>NUCLEOTIDE SEQUENCE</scope>
    <source>
        <strain evidence="3">PS9179</strain>
        <tissue evidence="3">Whole animal</tissue>
    </source>
</reference>
<dbReference type="InterPro" id="IPR036438">
    <property type="entry name" value="Insulin-like_sf"/>
</dbReference>
<dbReference type="EMBL" id="JAUCMV010000001">
    <property type="protein sequence ID" value="KAK0423859.1"/>
    <property type="molecule type" value="Genomic_DNA"/>
</dbReference>
<accession>A0AA39M7Z2</accession>
<dbReference type="SUPFAM" id="SSF56994">
    <property type="entry name" value="Insulin-like"/>
    <property type="match status" value="1"/>
</dbReference>
<dbReference type="AlphaFoldDB" id="A0AA39M7Z2"/>
<feature type="signal peptide" evidence="2">
    <location>
        <begin position="1"/>
        <end position="24"/>
    </location>
</feature>
<evidence type="ECO:0008006" key="5">
    <source>
        <dbReference type="Google" id="ProtNLM"/>
    </source>
</evidence>